<dbReference type="STRING" id="443254.Marpi_0365"/>
<evidence type="ECO:0000313" key="2">
    <source>
        <dbReference type="EMBL" id="AEX84812.1"/>
    </source>
</evidence>
<dbReference type="Pfam" id="PF09997">
    <property type="entry name" value="DUF2238"/>
    <property type="match status" value="1"/>
</dbReference>
<dbReference type="EMBL" id="CP003257">
    <property type="protein sequence ID" value="AEX84812.1"/>
    <property type="molecule type" value="Genomic_DNA"/>
</dbReference>
<keyword evidence="1" id="KW-1133">Transmembrane helix</keyword>
<feature type="transmembrane region" description="Helical" evidence="1">
    <location>
        <begin position="207"/>
        <end position="225"/>
    </location>
</feature>
<dbReference type="Proteomes" id="UP000007161">
    <property type="component" value="Chromosome"/>
</dbReference>
<dbReference type="RefSeq" id="WP_014295884.1">
    <property type="nucleotide sequence ID" value="NC_016751.1"/>
</dbReference>
<feature type="transmembrane region" description="Helical" evidence="1">
    <location>
        <begin position="156"/>
        <end position="178"/>
    </location>
</feature>
<feature type="transmembrane region" description="Helical" evidence="1">
    <location>
        <begin position="42"/>
        <end position="59"/>
    </location>
</feature>
<dbReference type="InterPro" id="IPR014509">
    <property type="entry name" value="YjdF-like"/>
</dbReference>
<reference evidence="2 3" key="1">
    <citation type="journal article" date="2012" name="J. Bacteriol.">
        <title>Complete Genome Sequence of the Thermophilic, Piezophilic, Heterotrophic Bacterium Marinitoga piezophila KA3.</title>
        <authorList>
            <person name="Lucas S."/>
            <person name="Han J."/>
            <person name="Lapidus A."/>
            <person name="Cheng J.F."/>
            <person name="Goodwin L.A."/>
            <person name="Pitluck S."/>
            <person name="Peters L."/>
            <person name="Mikhailova N."/>
            <person name="Teshima H."/>
            <person name="Detter J.C."/>
            <person name="Han C."/>
            <person name="Tapia R."/>
            <person name="Land M."/>
            <person name="Hauser L."/>
            <person name="Kyrpides N.C."/>
            <person name="Ivanova N."/>
            <person name="Pagani I."/>
            <person name="Vannier P."/>
            <person name="Oger P."/>
            <person name="Bartlett D.H."/>
            <person name="Noll K.M."/>
            <person name="Woyke T."/>
            <person name="Jebbar M."/>
        </authorList>
    </citation>
    <scope>NUCLEOTIDE SEQUENCE [LARGE SCALE GENOMIC DNA]</scope>
    <source>
        <strain evidence="3">DSM 14283 / JCM 11233 / KA3</strain>
    </source>
</reference>
<proteinExistence type="predicted"/>
<feature type="transmembrane region" description="Helical" evidence="1">
    <location>
        <begin position="124"/>
        <end position="144"/>
    </location>
</feature>
<keyword evidence="3" id="KW-1185">Reference proteome</keyword>
<evidence type="ECO:0000313" key="3">
    <source>
        <dbReference type="Proteomes" id="UP000007161"/>
    </source>
</evidence>
<name>H2J4F7_MARPK</name>
<dbReference type="AlphaFoldDB" id="H2J4F7"/>
<evidence type="ECO:0000256" key="1">
    <source>
        <dbReference type="SAM" id="Phobius"/>
    </source>
</evidence>
<keyword evidence="1" id="KW-0472">Membrane</keyword>
<dbReference type="HOGENOM" id="CLU_1080998_0_0_0"/>
<protein>
    <submittedName>
        <fullName evidence="2">Putative membrane protein (DUF2238)</fullName>
    </submittedName>
</protein>
<organism evidence="2 3">
    <name type="scientific">Marinitoga piezophila (strain DSM 14283 / JCM 11233 / KA3)</name>
    <dbReference type="NCBI Taxonomy" id="443254"/>
    <lineage>
        <taxon>Bacteria</taxon>
        <taxon>Thermotogati</taxon>
        <taxon>Thermotogota</taxon>
        <taxon>Thermotogae</taxon>
        <taxon>Petrotogales</taxon>
        <taxon>Petrotogaceae</taxon>
        <taxon>Marinitoga</taxon>
    </lineage>
</organism>
<sequence length="257" mass="30385">MKVVEYIKKESYEVSKFLFKEPEIREALFSPNKKYYKIIHHFNLFFSLINIIPIIGSIYNFNLPYFIGYTIYALGVYFVWAFEWMTNFVIFEEIKTFTIIQIALHSFFGLFLDFYDKYDAFDDILHLTGGIWLALIIFPLILSLELTFSRQKIPTLILKVNFYTFSVALSMGTIWEIFEFTSDLIFAGYPGYRLAQEGSLFDTMMDLIYDSIGIIVGIWLFWTILKRLNKNRDMYSLLEKIGLALRKFIDKNQLNEG</sequence>
<accession>H2J4F7</accession>
<gene>
    <name evidence="2" type="ordered locus">Marpi_0365</name>
</gene>
<dbReference type="KEGG" id="mpz:Marpi_0365"/>
<feature type="transmembrane region" description="Helical" evidence="1">
    <location>
        <begin position="65"/>
        <end position="82"/>
    </location>
</feature>
<dbReference type="eggNOG" id="ENOG5032B2N">
    <property type="taxonomic scope" value="Bacteria"/>
</dbReference>
<dbReference type="OrthoDB" id="4966203at2"/>
<feature type="transmembrane region" description="Helical" evidence="1">
    <location>
        <begin position="94"/>
        <end position="112"/>
    </location>
</feature>
<reference evidence="3" key="2">
    <citation type="submission" date="2012-01" db="EMBL/GenBank/DDBJ databases">
        <title>Complete sequence of chromosome of Marinitoga piezophila KA3.</title>
        <authorList>
            <person name="Lucas S."/>
            <person name="Han J."/>
            <person name="Lapidus A."/>
            <person name="Cheng J.-F."/>
            <person name="Goodwin L."/>
            <person name="Pitluck S."/>
            <person name="Peters L."/>
            <person name="Mikhailova N."/>
            <person name="Teshima H."/>
            <person name="Detter J.C."/>
            <person name="Han C."/>
            <person name="Tapia R."/>
            <person name="Land M."/>
            <person name="Hauser L."/>
            <person name="Kyrpides N."/>
            <person name="Ivanova N."/>
            <person name="Pagani I."/>
            <person name="Jebbar M."/>
            <person name="Vannier P."/>
            <person name="Oger P."/>
            <person name="Cario A."/>
            <person name="Bartlett D."/>
            <person name="Noll K.M."/>
            <person name="Woyke T."/>
        </authorList>
    </citation>
    <scope>NUCLEOTIDE SEQUENCE [LARGE SCALE GENOMIC DNA]</scope>
    <source>
        <strain evidence="3">DSM 14283 / JCM 11233 / KA3</strain>
    </source>
</reference>
<keyword evidence="1" id="KW-0812">Transmembrane</keyword>